<feature type="domain" description="Methyl-accepting transducer" evidence="6">
    <location>
        <begin position="329"/>
        <end position="558"/>
    </location>
</feature>
<keyword evidence="5" id="KW-0175">Coiled coil</keyword>
<evidence type="ECO:0000256" key="5">
    <source>
        <dbReference type="SAM" id="Coils"/>
    </source>
</evidence>
<reference evidence="8 9" key="1">
    <citation type="submission" date="2018-07" db="EMBL/GenBank/DDBJ databases">
        <title>Comparative genomes isolates from brazilian mangrove.</title>
        <authorList>
            <person name="De Araujo J.E."/>
            <person name="Taketani R.G."/>
            <person name="Silva M.C.P."/>
            <person name="Lourenco M.V."/>
            <person name="Oliveira V.M."/>
            <person name="Andreote F.D."/>
        </authorList>
    </citation>
    <scope>NUCLEOTIDE SEQUENCE [LARGE SCALE GENOMIC DNA]</scope>
    <source>
        <strain evidence="8 9">HEX PRIS-MGV</strain>
    </source>
</reference>
<dbReference type="EMBL" id="QPEX01000006">
    <property type="protein sequence ID" value="RCS56029.1"/>
    <property type="molecule type" value="Genomic_DNA"/>
</dbReference>
<dbReference type="SMART" id="SM00283">
    <property type="entry name" value="MA"/>
    <property type="match status" value="1"/>
</dbReference>
<dbReference type="GO" id="GO:0006935">
    <property type="term" value="P:chemotaxis"/>
    <property type="evidence" value="ECO:0007669"/>
    <property type="project" value="UniProtKB-KW"/>
</dbReference>
<dbReference type="OrthoDB" id="221239at2"/>
<dbReference type="Pfam" id="PF13188">
    <property type="entry name" value="PAS_8"/>
    <property type="match status" value="2"/>
</dbReference>
<protein>
    <submittedName>
        <fullName evidence="8">PAS domain-containing protein</fullName>
    </submittedName>
</protein>
<dbReference type="CDD" id="cd06225">
    <property type="entry name" value="HAMP"/>
    <property type="match status" value="1"/>
</dbReference>
<dbReference type="PROSITE" id="PS50885">
    <property type="entry name" value="HAMP"/>
    <property type="match status" value="1"/>
</dbReference>
<dbReference type="Proteomes" id="UP000253562">
    <property type="component" value="Unassembled WGS sequence"/>
</dbReference>
<evidence type="ECO:0000313" key="9">
    <source>
        <dbReference type="Proteomes" id="UP000253562"/>
    </source>
</evidence>
<comment type="caution">
    <text evidence="8">The sequence shown here is derived from an EMBL/GenBank/DDBJ whole genome shotgun (WGS) entry which is preliminary data.</text>
</comment>
<feature type="coiled-coil region" evidence="5">
    <location>
        <begin position="358"/>
        <end position="385"/>
    </location>
</feature>
<evidence type="ECO:0000256" key="4">
    <source>
        <dbReference type="PROSITE-ProRule" id="PRU00284"/>
    </source>
</evidence>
<dbReference type="SUPFAM" id="SSF55785">
    <property type="entry name" value="PYP-like sensor domain (PAS domain)"/>
    <property type="match status" value="2"/>
</dbReference>
<dbReference type="InterPro" id="IPR000014">
    <property type="entry name" value="PAS"/>
</dbReference>
<dbReference type="InterPro" id="IPR035965">
    <property type="entry name" value="PAS-like_dom_sf"/>
</dbReference>
<dbReference type="SUPFAM" id="SSF58104">
    <property type="entry name" value="Methyl-accepting chemotaxis protein (MCP) signaling domain"/>
    <property type="match status" value="1"/>
</dbReference>
<dbReference type="PANTHER" id="PTHR43531">
    <property type="entry name" value="PROTEIN ICFG"/>
    <property type="match status" value="1"/>
</dbReference>
<organism evidence="8 9">
    <name type="scientific">Bremerella cremea</name>
    <dbReference type="NCBI Taxonomy" id="1031537"/>
    <lineage>
        <taxon>Bacteria</taxon>
        <taxon>Pseudomonadati</taxon>
        <taxon>Planctomycetota</taxon>
        <taxon>Planctomycetia</taxon>
        <taxon>Pirellulales</taxon>
        <taxon>Pirellulaceae</taxon>
        <taxon>Bremerella</taxon>
    </lineage>
</organism>
<evidence type="ECO:0000256" key="2">
    <source>
        <dbReference type="ARBA" id="ARBA00022500"/>
    </source>
</evidence>
<keyword evidence="2" id="KW-0145">Chemotaxis</keyword>
<dbReference type="InterPro" id="IPR004090">
    <property type="entry name" value="Chemotax_Me-accpt_rcpt"/>
</dbReference>
<dbReference type="GO" id="GO:0005886">
    <property type="term" value="C:plasma membrane"/>
    <property type="evidence" value="ECO:0007669"/>
    <property type="project" value="TreeGrafter"/>
</dbReference>
<dbReference type="GO" id="GO:0007165">
    <property type="term" value="P:signal transduction"/>
    <property type="evidence" value="ECO:0007669"/>
    <property type="project" value="UniProtKB-KW"/>
</dbReference>
<dbReference type="PROSITE" id="PS50111">
    <property type="entry name" value="CHEMOTAXIS_TRANSDUC_2"/>
    <property type="match status" value="1"/>
</dbReference>
<keyword evidence="4" id="KW-0807">Transducer</keyword>
<gene>
    <name evidence="8" type="ORF">DTL42_01180</name>
</gene>
<dbReference type="InterPro" id="IPR003660">
    <property type="entry name" value="HAMP_dom"/>
</dbReference>
<dbReference type="Pfam" id="PF00015">
    <property type="entry name" value="MCPsignal"/>
    <property type="match status" value="1"/>
</dbReference>
<dbReference type="PRINTS" id="PR00260">
    <property type="entry name" value="CHEMTRNSDUCR"/>
</dbReference>
<dbReference type="SMART" id="SM00091">
    <property type="entry name" value="PAS"/>
    <property type="match status" value="2"/>
</dbReference>
<evidence type="ECO:0000259" key="7">
    <source>
        <dbReference type="PROSITE" id="PS50885"/>
    </source>
</evidence>
<dbReference type="FunFam" id="1.10.287.950:FF:000001">
    <property type="entry name" value="Methyl-accepting chemotaxis sensory transducer"/>
    <property type="match status" value="1"/>
</dbReference>
<dbReference type="InterPro" id="IPR051310">
    <property type="entry name" value="MCP_chemotaxis"/>
</dbReference>
<evidence type="ECO:0000256" key="1">
    <source>
        <dbReference type="ARBA" id="ARBA00004370"/>
    </source>
</evidence>
<dbReference type="Gene3D" id="3.30.450.20">
    <property type="entry name" value="PAS domain"/>
    <property type="match status" value="2"/>
</dbReference>
<dbReference type="SMART" id="SM00304">
    <property type="entry name" value="HAMP"/>
    <property type="match status" value="1"/>
</dbReference>
<dbReference type="RefSeq" id="WP_114366869.1">
    <property type="nucleotide sequence ID" value="NZ_QPEX01000006.1"/>
</dbReference>
<dbReference type="CDD" id="cd11386">
    <property type="entry name" value="MCP_signal"/>
    <property type="match status" value="1"/>
</dbReference>
<name>A0A368KZ27_9BACT</name>
<proteinExistence type="inferred from homology"/>
<dbReference type="GO" id="GO:0004888">
    <property type="term" value="F:transmembrane signaling receptor activity"/>
    <property type="evidence" value="ECO:0007669"/>
    <property type="project" value="InterPro"/>
</dbReference>
<accession>A0A368KZ27</accession>
<evidence type="ECO:0000259" key="6">
    <source>
        <dbReference type="PROSITE" id="PS50111"/>
    </source>
</evidence>
<dbReference type="InterPro" id="IPR004089">
    <property type="entry name" value="MCPsignal_dom"/>
</dbReference>
<dbReference type="PANTHER" id="PTHR43531:SF11">
    <property type="entry name" value="METHYL-ACCEPTING CHEMOTAXIS PROTEIN 3"/>
    <property type="match status" value="1"/>
</dbReference>
<sequence length="573" mass="61462">MTVKKNNTAAKNISQLQNELSLARAMSESSPINIMMADTDLIITYVNPASLATLQGLADHLPCKPEEVVGQGLDIFLESADEQCRSISNPQNLPLRTSVRIGDQTADLLISAIYDEAGTYLGPMVTWEVSTENQSQELDATDKSAIVENAPVNILVANLDGIITYVNPASVRAFNSIEHVLPIPVEEIVGASYDIFHTNPAYQRRLLADSSNLPIETQIELEGEYIELQATALFDASDNYVGPMVTWKLITEQVNAKQAEELRAEQDRQQQEFLLANVDSILRVVEAAAEGDLSQRINLESDDAIGALAGGIDRMIADLRDILSQVVDSGMQFAEGASVIAENSQDLAQGAHTQSAAVEEMSASIEELTRSIDTVKDNAGEANRMAADTSHMAQEGGHAVQKSIEAMELIKTSSEQISEIIQVISEIASQTNLLALNAAIEAARAGEHGLGFAVVADEVRKLAERSSEAAKEISSLIKESTQRVQDGATLSEQTGAALEKIIAGVGSTASKISEIAMATVEQAQNANEVAGAIQQVSYVTEQSSAASEEMASSSEELGTQATMLRELVSRFRI</sequence>
<dbReference type="CDD" id="cd00130">
    <property type="entry name" value="PAS"/>
    <property type="match status" value="1"/>
</dbReference>
<comment type="similarity">
    <text evidence="3">Belongs to the methyl-accepting chemotaxis (MCP) protein family.</text>
</comment>
<dbReference type="AlphaFoldDB" id="A0A368KZ27"/>
<evidence type="ECO:0000256" key="3">
    <source>
        <dbReference type="ARBA" id="ARBA00029447"/>
    </source>
</evidence>
<evidence type="ECO:0000313" key="8">
    <source>
        <dbReference type="EMBL" id="RCS56029.1"/>
    </source>
</evidence>
<comment type="subcellular location">
    <subcellularLocation>
        <location evidence="1">Membrane</location>
    </subcellularLocation>
</comment>
<feature type="domain" description="HAMP" evidence="7">
    <location>
        <begin position="272"/>
        <end position="324"/>
    </location>
</feature>
<dbReference type="Gene3D" id="1.10.287.950">
    <property type="entry name" value="Methyl-accepting chemotaxis protein"/>
    <property type="match status" value="1"/>
</dbReference>